<feature type="transmembrane region" description="Helical" evidence="1">
    <location>
        <begin position="123"/>
        <end position="143"/>
    </location>
</feature>
<feature type="transmembrane region" description="Helical" evidence="1">
    <location>
        <begin position="94"/>
        <end position="111"/>
    </location>
</feature>
<gene>
    <name evidence="2" type="ORF">A2690_01860</name>
</gene>
<protein>
    <recommendedName>
        <fullName evidence="4">Sulfatase N-terminal domain-containing protein</fullName>
    </recommendedName>
</protein>
<organism evidence="2 3">
    <name type="scientific">Candidatus Roizmanbacteria bacterium RIFCSPHIGHO2_01_FULL_39_12b</name>
    <dbReference type="NCBI Taxonomy" id="1802030"/>
    <lineage>
        <taxon>Bacteria</taxon>
        <taxon>Candidatus Roizmaniibacteriota</taxon>
    </lineage>
</organism>
<evidence type="ECO:0000256" key="1">
    <source>
        <dbReference type="SAM" id="Phobius"/>
    </source>
</evidence>
<dbReference type="AlphaFoldDB" id="A0A1F7GBC5"/>
<dbReference type="InterPro" id="IPR017850">
    <property type="entry name" value="Alkaline_phosphatase_core_sf"/>
</dbReference>
<dbReference type="EMBL" id="MFZF01000020">
    <property type="protein sequence ID" value="OGK16164.1"/>
    <property type="molecule type" value="Genomic_DNA"/>
</dbReference>
<evidence type="ECO:0008006" key="4">
    <source>
        <dbReference type="Google" id="ProtNLM"/>
    </source>
</evidence>
<dbReference type="Gene3D" id="3.40.720.10">
    <property type="entry name" value="Alkaline Phosphatase, subunit A"/>
    <property type="match status" value="1"/>
</dbReference>
<feature type="transmembrane region" description="Helical" evidence="1">
    <location>
        <begin position="57"/>
        <end position="74"/>
    </location>
</feature>
<keyword evidence="1" id="KW-0812">Transmembrane</keyword>
<proteinExistence type="predicted"/>
<keyword evidence="1" id="KW-1133">Transmembrane helix</keyword>
<keyword evidence="1" id="KW-0472">Membrane</keyword>
<evidence type="ECO:0000313" key="3">
    <source>
        <dbReference type="Proteomes" id="UP000178372"/>
    </source>
</evidence>
<dbReference type="SUPFAM" id="SSF53649">
    <property type="entry name" value="Alkaline phosphatase-like"/>
    <property type="match status" value="1"/>
</dbReference>
<sequence length="517" mass="60865">MFFLGFLFSLPVLLWIYINNWNETRLDSLTPPIIIIGVIILLTFLVSLFFLKKQNIAILYSAIFVLLFFSYGTLTRFIHQFPTITSILHSRPEKLAILLTCSILIIVFLKVNKINELSLSKLINSLIVAGIVLAIFPLVFIILHEIKRPPLFDGQLFSINNKINKNNTPDIYYLIVERYAGFETLKKRYNFRSDLERYLKKEGFYLASSRPNYPHTSLSLASSLNMNYLSSLEKNAILYKGDQTHLFSLINNSLFFNFLKNNGYAIFNFSDLWQGTEYNLNADYNFNYYGPLPAFTRLFLEETAFDFFYKKYRFEKDKTASYKTDKRLSEQYKLNKLKEVVRMNNKKIVFFHLLVTHEPYILGPLGQSLTDEEFIKTPHEKKYINHIGYSNIVLRQFVNTIKKSRRPFIIVIQADEGPYTQELRKAVDKGNFSWKKVSDDAITTHMSILNAYYFLDKNYQNLYPTISPVNNFRVILNQFFNQDLPLLEDKYFLNQDFSHLYKFKDITKKMLIDFPIK</sequence>
<comment type="caution">
    <text evidence="2">The sequence shown here is derived from an EMBL/GenBank/DDBJ whole genome shotgun (WGS) entry which is preliminary data.</text>
</comment>
<reference evidence="2 3" key="1">
    <citation type="journal article" date="2016" name="Nat. Commun.">
        <title>Thousands of microbial genomes shed light on interconnected biogeochemical processes in an aquifer system.</title>
        <authorList>
            <person name="Anantharaman K."/>
            <person name="Brown C.T."/>
            <person name="Hug L.A."/>
            <person name="Sharon I."/>
            <person name="Castelle C.J."/>
            <person name="Probst A.J."/>
            <person name="Thomas B.C."/>
            <person name="Singh A."/>
            <person name="Wilkins M.J."/>
            <person name="Karaoz U."/>
            <person name="Brodie E.L."/>
            <person name="Williams K.H."/>
            <person name="Hubbard S.S."/>
            <person name="Banfield J.F."/>
        </authorList>
    </citation>
    <scope>NUCLEOTIDE SEQUENCE [LARGE SCALE GENOMIC DNA]</scope>
</reference>
<accession>A0A1F7GBC5</accession>
<name>A0A1F7GBC5_9BACT</name>
<evidence type="ECO:0000313" key="2">
    <source>
        <dbReference type="EMBL" id="OGK16164.1"/>
    </source>
</evidence>
<dbReference type="Proteomes" id="UP000178372">
    <property type="component" value="Unassembled WGS sequence"/>
</dbReference>
<feature type="transmembrane region" description="Helical" evidence="1">
    <location>
        <begin position="30"/>
        <end position="50"/>
    </location>
</feature>